<accession>A0ABX2RJL6</accession>
<sequence>MLVDLAVMIADGGEAICDIDVLRHQGELFGTVASDTTAWRALDEIGAAQLRRIAAARAKVRARLWRLFGGPPAAAAAGRDIGAGVVVLDIDSTIVIAHSDKDGAAPTYKHSFGFHPMLVTCDNSGELLVVKLRPGNAGANTADHLDVLGQAIAQVPAPHRRRLLVRGDSAAATHAVLAWLAEQNSKRGRRVEYSIGWSIGEPERAAIAALPASAWSPALDADGGIRDGAQVAELTGLLALAGRPACGPGHARHAAPAPASRPGPGGGRRRRGAARAAGGAGM</sequence>
<protein>
    <recommendedName>
        <fullName evidence="2">Transposase DDE domain-containing protein</fullName>
    </recommendedName>
</protein>
<gene>
    <name evidence="3" type="ORF">HDA35_002520</name>
</gene>
<keyword evidence="4" id="KW-1185">Reference proteome</keyword>
<dbReference type="EMBL" id="JACCCQ010000001">
    <property type="protein sequence ID" value="NYF56689.1"/>
    <property type="molecule type" value="Genomic_DNA"/>
</dbReference>
<dbReference type="Pfam" id="PF13701">
    <property type="entry name" value="DDE_Tnp_1_4"/>
    <property type="match status" value="1"/>
</dbReference>
<comment type="caution">
    <text evidence="3">The sequence shown here is derived from an EMBL/GenBank/DDBJ whole genome shotgun (WGS) entry which is preliminary data.</text>
</comment>
<proteinExistence type="predicted"/>
<evidence type="ECO:0000313" key="4">
    <source>
        <dbReference type="Proteomes" id="UP000631553"/>
    </source>
</evidence>
<evidence type="ECO:0000256" key="1">
    <source>
        <dbReference type="SAM" id="MobiDB-lite"/>
    </source>
</evidence>
<evidence type="ECO:0000259" key="2">
    <source>
        <dbReference type="Pfam" id="PF13701"/>
    </source>
</evidence>
<name>A0ABX2RJL6_9ACTN</name>
<feature type="region of interest" description="Disordered" evidence="1">
    <location>
        <begin position="245"/>
        <end position="282"/>
    </location>
</feature>
<dbReference type="InterPro" id="IPR025668">
    <property type="entry name" value="Tnp_DDE_dom"/>
</dbReference>
<feature type="domain" description="Transposase DDE" evidence="2">
    <location>
        <begin position="1"/>
        <end position="216"/>
    </location>
</feature>
<reference evidence="3 4" key="1">
    <citation type="submission" date="2020-07" db="EMBL/GenBank/DDBJ databases">
        <title>Sequencing the genomes of 1000 actinobacteria strains.</title>
        <authorList>
            <person name="Klenk H.-P."/>
        </authorList>
    </citation>
    <scope>NUCLEOTIDE SEQUENCE [LARGE SCALE GENOMIC DNA]</scope>
    <source>
        <strain evidence="3 4">DSM 43814</strain>
    </source>
</reference>
<evidence type="ECO:0000313" key="3">
    <source>
        <dbReference type="EMBL" id="NYF56689.1"/>
    </source>
</evidence>
<organism evidence="3 4">
    <name type="scientific">Micromonospora purpureochromogenes</name>
    <dbReference type="NCBI Taxonomy" id="47872"/>
    <lineage>
        <taxon>Bacteria</taxon>
        <taxon>Bacillati</taxon>
        <taxon>Actinomycetota</taxon>
        <taxon>Actinomycetes</taxon>
        <taxon>Micromonosporales</taxon>
        <taxon>Micromonosporaceae</taxon>
        <taxon>Micromonospora</taxon>
    </lineage>
</organism>
<dbReference type="Proteomes" id="UP000631553">
    <property type="component" value="Unassembled WGS sequence"/>
</dbReference>